<dbReference type="InterPro" id="IPR006527">
    <property type="entry name" value="F-box-assoc_dom_typ1"/>
</dbReference>
<dbReference type="EMBL" id="JABCRI010000001">
    <property type="protein sequence ID" value="KAF8414203.1"/>
    <property type="molecule type" value="Genomic_DNA"/>
</dbReference>
<dbReference type="Pfam" id="PF00646">
    <property type="entry name" value="F-box"/>
    <property type="match status" value="1"/>
</dbReference>
<dbReference type="PANTHER" id="PTHR31672:SF13">
    <property type="entry name" value="F-BOX PROTEIN CPR30-LIKE"/>
    <property type="match status" value="1"/>
</dbReference>
<dbReference type="SMART" id="SM00256">
    <property type="entry name" value="FBOX"/>
    <property type="match status" value="1"/>
</dbReference>
<dbReference type="AlphaFoldDB" id="A0A834ZZF7"/>
<dbReference type="Gene3D" id="1.20.1280.50">
    <property type="match status" value="1"/>
</dbReference>
<protein>
    <recommendedName>
        <fullName evidence="1">F-box domain-containing protein</fullName>
    </recommendedName>
</protein>
<evidence type="ECO:0000259" key="1">
    <source>
        <dbReference type="PROSITE" id="PS50181"/>
    </source>
</evidence>
<gene>
    <name evidence="2" type="ORF">HHK36_002203</name>
</gene>
<dbReference type="PANTHER" id="PTHR31672">
    <property type="entry name" value="BNACNNG10540D PROTEIN"/>
    <property type="match status" value="1"/>
</dbReference>
<comment type="caution">
    <text evidence="2">The sequence shown here is derived from an EMBL/GenBank/DDBJ whole genome shotgun (WGS) entry which is preliminary data.</text>
</comment>
<dbReference type="InterPro" id="IPR017451">
    <property type="entry name" value="F-box-assoc_interact_dom"/>
</dbReference>
<dbReference type="OrthoDB" id="591557at2759"/>
<accession>A0A834ZZF7</accession>
<dbReference type="SUPFAM" id="SSF81383">
    <property type="entry name" value="F-box domain"/>
    <property type="match status" value="1"/>
</dbReference>
<dbReference type="InterPro" id="IPR001810">
    <property type="entry name" value="F-box_dom"/>
</dbReference>
<dbReference type="OMA" id="LENTTTW"/>
<dbReference type="Proteomes" id="UP000655225">
    <property type="component" value="Unassembled WGS sequence"/>
</dbReference>
<proteinExistence type="predicted"/>
<dbReference type="NCBIfam" id="TIGR01640">
    <property type="entry name" value="F_box_assoc_1"/>
    <property type="match status" value="1"/>
</dbReference>
<evidence type="ECO:0000313" key="3">
    <source>
        <dbReference type="Proteomes" id="UP000655225"/>
    </source>
</evidence>
<organism evidence="2 3">
    <name type="scientific">Tetracentron sinense</name>
    <name type="common">Spur-leaf</name>
    <dbReference type="NCBI Taxonomy" id="13715"/>
    <lineage>
        <taxon>Eukaryota</taxon>
        <taxon>Viridiplantae</taxon>
        <taxon>Streptophyta</taxon>
        <taxon>Embryophyta</taxon>
        <taxon>Tracheophyta</taxon>
        <taxon>Spermatophyta</taxon>
        <taxon>Magnoliopsida</taxon>
        <taxon>Trochodendrales</taxon>
        <taxon>Trochodendraceae</taxon>
        <taxon>Tetracentron</taxon>
    </lineage>
</organism>
<dbReference type="InterPro" id="IPR050796">
    <property type="entry name" value="SCF_F-box_component"/>
</dbReference>
<reference evidence="2 3" key="1">
    <citation type="submission" date="2020-04" db="EMBL/GenBank/DDBJ databases">
        <title>Plant Genome Project.</title>
        <authorList>
            <person name="Zhang R.-G."/>
        </authorList>
    </citation>
    <scope>NUCLEOTIDE SEQUENCE [LARGE SCALE GENOMIC DNA]</scope>
    <source>
        <strain evidence="2">YNK0</strain>
        <tissue evidence="2">Leaf</tissue>
    </source>
</reference>
<dbReference type="Pfam" id="PF07734">
    <property type="entry name" value="FBA_1"/>
    <property type="match status" value="1"/>
</dbReference>
<dbReference type="InterPro" id="IPR036047">
    <property type="entry name" value="F-box-like_dom_sf"/>
</dbReference>
<feature type="domain" description="F-box" evidence="1">
    <location>
        <begin position="108"/>
        <end position="154"/>
    </location>
</feature>
<name>A0A834ZZF7_TETSI</name>
<dbReference type="PROSITE" id="PS50181">
    <property type="entry name" value="FBOX"/>
    <property type="match status" value="1"/>
</dbReference>
<evidence type="ECO:0000313" key="2">
    <source>
        <dbReference type="EMBL" id="KAF8414203.1"/>
    </source>
</evidence>
<keyword evidence="3" id="KW-1185">Reference proteome</keyword>
<sequence>MWHLLVMMKRSLKNISKSSRVADENILRGGNRAELPTFNHNMDGRPRRWNGLSVLHSIVRAPLSYLSCFSHSHFNGADGVWVSGEFARASEINHLMVSDTLEQGRGDSTRMVNFPNEIIIDILSRLPAKSLLRLRCVSKTWCSIVRDPSIIKLHLRCGTKGNPALILNAYLHQSKLYYVEYELSGIHSEATKLEMDFNSSTGELELVGSCNGLLCLYDSTYPDPTPYLCNPATGEFKRLPQATIKCTENGAIFGFGFDSMNKEYVVVRVVTLWANYSSGNFQSEAEVYTQGFGFWRSIGDVPYLLHNQSSEAFVGGALHWITRRLISSDDSKRIVSFDTAKKTFREVPRPDFGFPFKAVVFHLGSTMGEEEKIDRCCYPIRHSFKRIKTF</sequence>
<dbReference type="CDD" id="cd22157">
    <property type="entry name" value="F-box_AtFBW1-like"/>
    <property type="match status" value="1"/>
</dbReference>